<gene>
    <name evidence="10" type="ORF">Cni_G02050</name>
</gene>
<name>A0AAQ3PZJ3_9LILI</name>
<comment type="similarity">
    <text evidence="3">Belongs to the HARBI1 family.</text>
</comment>
<feature type="domain" description="DDE Tnp4" evidence="8">
    <location>
        <begin position="168"/>
        <end position="215"/>
    </location>
</feature>
<comment type="subcellular location">
    <subcellularLocation>
        <location evidence="2">Nucleus</location>
    </subcellularLocation>
</comment>
<evidence type="ECO:0000256" key="7">
    <source>
        <dbReference type="ARBA" id="ARBA00023242"/>
    </source>
</evidence>
<dbReference type="Proteomes" id="UP001327560">
    <property type="component" value="Chromosome 1"/>
</dbReference>
<sequence length="240" mass="27643">MSHPPNNLDGDEVFENALEECLVAVAIRVENYTSPRSLHQPVRTSALFGVTYVQELMHSRVRCYKNLRMEPNLFRRLCDELRGFGLEDQRISVEEGVAMFLCTIDHNERVRVVAERYQLSTEIVHHWFKSVLATVIRLGTQIIKPRHPRMVQLEIQDETNIAACVSTAKQIMYRGRKGTNTQNIMAACAHNTMFTYVKIGWEGTVNDSRIFTNTIYGLNFDFPMPVRDKNCDKLSLYGQL</sequence>
<dbReference type="GO" id="GO:0004518">
    <property type="term" value="F:nuclease activity"/>
    <property type="evidence" value="ECO:0007669"/>
    <property type="project" value="UniProtKB-KW"/>
</dbReference>
<dbReference type="InterPro" id="IPR058353">
    <property type="entry name" value="DUF8040"/>
</dbReference>
<dbReference type="PANTHER" id="PTHR22930:SF228">
    <property type="entry name" value="PROTEIN ALP1-LIKE"/>
    <property type="match status" value="1"/>
</dbReference>
<evidence type="ECO:0000256" key="1">
    <source>
        <dbReference type="ARBA" id="ARBA00001968"/>
    </source>
</evidence>
<comment type="cofactor">
    <cofactor evidence="1">
        <name>a divalent metal cation</name>
        <dbReference type="ChEBI" id="CHEBI:60240"/>
    </cofactor>
</comment>
<dbReference type="GO" id="GO:0005634">
    <property type="term" value="C:nucleus"/>
    <property type="evidence" value="ECO:0007669"/>
    <property type="project" value="UniProtKB-SubCell"/>
</dbReference>
<accession>A0AAQ3PZJ3</accession>
<evidence type="ECO:0000259" key="9">
    <source>
        <dbReference type="Pfam" id="PF26138"/>
    </source>
</evidence>
<dbReference type="EMBL" id="CP136890">
    <property type="protein sequence ID" value="WOK93353.1"/>
    <property type="molecule type" value="Genomic_DNA"/>
</dbReference>
<dbReference type="Pfam" id="PF13359">
    <property type="entry name" value="DDE_Tnp_4"/>
    <property type="match status" value="1"/>
</dbReference>
<proteinExistence type="inferred from homology"/>
<evidence type="ECO:0000256" key="3">
    <source>
        <dbReference type="ARBA" id="ARBA00006958"/>
    </source>
</evidence>
<organism evidence="10 11">
    <name type="scientific">Canna indica</name>
    <name type="common">Indian-shot</name>
    <dbReference type="NCBI Taxonomy" id="4628"/>
    <lineage>
        <taxon>Eukaryota</taxon>
        <taxon>Viridiplantae</taxon>
        <taxon>Streptophyta</taxon>
        <taxon>Embryophyta</taxon>
        <taxon>Tracheophyta</taxon>
        <taxon>Spermatophyta</taxon>
        <taxon>Magnoliopsida</taxon>
        <taxon>Liliopsida</taxon>
        <taxon>Zingiberales</taxon>
        <taxon>Cannaceae</taxon>
        <taxon>Canna</taxon>
    </lineage>
</organism>
<dbReference type="GO" id="GO:0016787">
    <property type="term" value="F:hydrolase activity"/>
    <property type="evidence" value="ECO:0007669"/>
    <property type="project" value="UniProtKB-KW"/>
</dbReference>
<evidence type="ECO:0000256" key="4">
    <source>
        <dbReference type="ARBA" id="ARBA00022722"/>
    </source>
</evidence>
<keyword evidence="5" id="KW-0479">Metal-binding</keyword>
<keyword evidence="7" id="KW-0539">Nucleus</keyword>
<evidence type="ECO:0000256" key="2">
    <source>
        <dbReference type="ARBA" id="ARBA00004123"/>
    </source>
</evidence>
<dbReference type="Pfam" id="PF26138">
    <property type="entry name" value="DUF8040"/>
    <property type="match status" value="1"/>
</dbReference>
<protein>
    <recommendedName>
        <fullName evidence="12">DDE Tnp4 domain-containing protein</fullName>
    </recommendedName>
</protein>
<evidence type="ECO:0000256" key="6">
    <source>
        <dbReference type="ARBA" id="ARBA00022801"/>
    </source>
</evidence>
<keyword evidence="4" id="KW-0540">Nuclease</keyword>
<dbReference type="InterPro" id="IPR045249">
    <property type="entry name" value="HARBI1-like"/>
</dbReference>
<reference evidence="10 11" key="1">
    <citation type="submission" date="2023-10" db="EMBL/GenBank/DDBJ databases">
        <title>Chromosome-scale genome assembly provides insights into flower coloration mechanisms of Canna indica.</title>
        <authorList>
            <person name="Li C."/>
        </authorList>
    </citation>
    <scope>NUCLEOTIDE SEQUENCE [LARGE SCALE GENOMIC DNA]</scope>
    <source>
        <tissue evidence="10">Flower</tissue>
    </source>
</reference>
<evidence type="ECO:0008006" key="12">
    <source>
        <dbReference type="Google" id="ProtNLM"/>
    </source>
</evidence>
<evidence type="ECO:0000313" key="10">
    <source>
        <dbReference type="EMBL" id="WOK93353.1"/>
    </source>
</evidence>
<feature type="domain" description="DUF8040" evidence="9">
    <location>
        <begin position="44"/>
        <end position="136"/>
    </location>
</feature>
<evidence type="ECO:0000256" key="5">
    <source>
        <dbReference type="ARBA" id="ARBA00022723"/>
    </source>
</evidence>
<evidence type="ECO:0000313" key="11">
    <source>
        <dbReference type="Proteomes" id="UP001327560"/>
    </source>
</evidence>
<dbReference type="GO" id="GO:0046872">
    <property type="term" value="F:metal ion binding"/>
    <property type="evidence" value="ECO:0007669"/>
    <property type="project" value="UniProtKB-KW"/>
</dbReference>
<evidence type="ECO:0000259" key="8">
    <source>
        <dbReference type="Pfam" id="PF13359"/>
    </source>
</evidence>
<dbReference type="PANTHER" id="PTHR22930">
    <property type="match status" value="1"/>
</dbReference>
<keyword evidence="11" id="KW-1185">Reference proteome</keyword>
<dbReference type="AlphaFoldDB" id="A0AAQ3PZJ3"/>
<keyword evidence="6" id="KW-0378">Hydrolase</keyword>
<dbReference type="InterPro" id="IPR027806">
    <property type="entry name" value="HARBI1_dom"/>
</dbReference>